<dbReference type="AlphaFoldDB" id="A0AAD9FZY2"/>
<dbReference type="EMBL" id="JASMQC010000049">
    <property type="protein sequence ID" value="KAK1929389.1"/>
    <property type="molecule type" value="Genomic_DNA"/>
</dbReference>
<organism evidence="2 3">
    <name type="scientific">Phytophthora citrophthora</name>
    <dbReference type="NCBI Taxonomy" id="4793"/>
    <lineage>
        <taxon>Eukaryota</taxon>
        <taxon>Sar</taxon>
        <taxon>Stramenopiles</taxon>
        <taxon>Oomycota</taxon>
        <taxon>Peronosporomycetes</taxon>
        <taxon>Peronosporales</taxon>
        <taxon>Peronosporaceae</taxon>
        <taxon>Phytophthora</taxon>
    </lineage>
</organism>
<comment type="caution">
    <text evidence="2">The sequence shown here is derived from an EMBL/GenBank/DDBJ whole genome shotgun (WGS) entry which is preliminary data.</text>
</comment>
<dbReference type="Proteomes" id="UP001259832">
    <property type="component" value="Unassembled WGS sequence"/>
</dbReference>
<feature type="compositionally biased region" description="Polar residues" evidence="1">
    <location>
        <begin position="151"/>
        <end position="162"/>
    </location>
</feature>
<evidence type="ECO:0000313" key="3">
    <source>
        <dbReference type="Proteomes" id="UP001259832"/>
    </source>
</evidence>
<proteinExistence type="predicted"/>
<evidence type="ECO:0000256" key="1">
    <source>
        <dbReference type="SAM" id="MobiDB-lite"/>
    </source>
</evidence>
<name>A0AAD9FZY2_9STRA</name>
<evidence type="ECO:0000313" key="2">
    <source>
        <dbReference type="EMBL" id="KAK1929389.1"/>
    </source>
</evidence>
<keyword evidence="3" id="KW-1185">Reference proteome</keyword>
<gene>
    <name evidence="2" type="ORF">P3T76_015141</name>
</gene>
<reference evidence="2" key="1">
    <citation type="submission" date="2023-08" db="EMBL/GenBank/DDBJ databases">
        <title>Reference Genome Resource for the Citrus Pathogen Phytophthora citrophthora.</title>
        <authorList>
            <person name="Moller H."/>
            <person name="Coetzee B."/>
            <person name="Rose L.J."/>
            <person name="Van Niekerk J.M."/>
        </authorList>
    </citation>
    <scope>NUCLEOTIDE SEQUENCE</scope>
    <source>
        <strain evidence="2">STE-U-9442</strain>
    </source>
</reference>
<feature type="region of interest" description="Disordered" evidence="1">
    <location>
        <begin position="149"/>
        <end position="168"/>
    </location>
</feature>
<feature type="region of interest" description="Disordered" evidence="1">
    <location>
        <begin position="120"/>
        <end position="139"/>
    </location>
</feature>
<protein>
    <submittedName>
        <fullName evidence="2">Uncharacterized protein</fullName>
    </submittedName>
</protein>
<sequence>MTVSARVVSRTETHKLTCWRILNYLFLIWRSCYEQEPVGEDGLTTWLEAYDPEDAPLASYDWTGDAYAAVQDQEQLAQDDGEYQWGDSSAYDPTLWAAGENGDTYTEDVEWTYGALDEGAAANEDEDNSRQCREGSPLSTNSIYTIDLHLSSRTSTAETDQPSGMRLE</sequence>
<accession>A0AAD9FZY2</accession>